<accession>A0A059FVR9</accession>
<dbReference type="PIRSF" id="PIRSF005572">
    <property type="entry name" value="NifS"/>
    <property type="match status" value="1"/>
</dbReference>
<dbReference type="InterPro" id="IPR015421">
    <property type="entry name" value="PyrdxlP-dep_Trfase_major"/>
</dbReference>
<evidence type="ECO:0000259" key="13">
    <source>
        <dbReference type="Pfam" id="PF00266"/>
    </source>
</evidence>
<dbReference type="InterPro" id="IPR016454">
    <property type="entry name" value="Cysteine_dSase"/>
</dbReference>
<proteinExistence type="inferred from homology"/>
<evidence type="ECO:0000313" key="15">
    <source>
        <dbReference type="Proteomes" id="UP000025171"/>
    </source>
</evidence>
<evidence type="ECO:0000256" key="4">
    <source>
        <dbReference type="ARBA" id="ARBA00012239"/>
    </source>
</evidence>
<keyword evidence="10" id="KW-0411">Iron-sulfur</keyword>
<protein>
    <recommendedName>
        <fullName evidence="5">Cysteine desulfurase</fullName>
        <ecNumber evidence="4">2.8.1.7</ecNumber>
    </recommendedName>
</protein>
<dbReference type="InterPro" id="IPR000192">
    <property type="entry name" value="Aminotrans_V_dom"/>
</dbReference>
<dbReference type="AlphaFoldDB" id="A0A059FVR9"/>
<keyword evidence="15" id="KW-1185">Reference proteome</keyword>
<dbReference type="GO" id="GO:0051536">
    <property type="term" value="F:iron-sulfur cluster binding"/>
    <property type="evidence" value="ECO:0007669"/>
    <property type="project" value="UniProtKB-KW"/>
</dbReference>
<evidence type="ECO:0000256" key="3">
    <source>
        <dbReference type="ARBA" id="ARBA00006490"/>
    </source>
</evidence>
<sequence>MIYADHNATSPLRPEARDAMLAAFDIGATNPSSVHTSGRAARAVVERARAQVGGAIGSRAADLIFTGGGTESDALAVQGVVDALEGRCTLIVSAIEHDAVAKSAAHSGAIVQTAYVTPAGTLDLDDLRLRMARWDKETLGTPVLCLMLANNETGIIQPVAEAASIMREAGGLTICDAVQGLGKIPVNVGLLGVDYLSVSAHKVGGPQGVGALWHRAGAPLKAILYGGGQERSLRSGTENVAGIAGFGAAAEAAVRDLPRYAALAKHRDAMESRLKAEGGVVVTGEGSPRLAGTSNFARTGFRAETQVMALDLAGVCVSAGSACSSGKVKRSVVLMAMGASDAVAESAIRTSFGWNSEPADFDGVAEAWLEAARRTVLKEKV</sequence>
<evidence type="ECO:0000256" key="7">
    <source>
        <dbReference type="ARBA" id="ARBA00022723"/>
    </source>
</evidence>
<comment type="cofactor">
    <cofactor evidence="1 12">
        <name>pyridoxal 5'-phosphate</name>
        <dbReference type="ChEBI" id="CHEBI:597326"/>
    </cofactor>
</comment>
<dbReference type="InterPro" id="IPR015424">
    <property type="entry name" value="PyrdxlP-dep_Trfase"/>
</dbReference>
<keyword evidence="9" id="KW-0408">Iron</keyword>
<name>A0A059FVR9_9PROT</name>
<evidence type="ECO:0000256" key="6">
    <source>
        <dbReference type="ARBA" id="ARBA00022679"/>
    </source>
</evidence>
<dbReference type="EC" id="2.8.1.7" evidence="4"/>
<dbReference type="EMBL" id="ARYK01000001">
    <property type="protein sequence ID" value="KCZ94518.1"/>
    <property type="molecule type" value="Genomic_DNA"/>
</dbReference>
<comment type="function">
    <text evidence="2">Catalyzes the removal of elemental sulfur atoms from cysteine to produce alanine. Seems to participate in the biosynthesis of the nitrogenase metalloclusters by providing the inorganic sulfur required for the Fe-S core formation.</text>
</comment>
<evidence type="ECO:0000256" key="8">
    <source>
        <dbReference type="ARBA" id="ARBA00022898"/>
    </source>
</evidence>
<dbReference type="PATRIC" id="fig|1280950.3.peg.825"/>
<keyword evidence="6 14" id="KW-0808">Transferase</keyword>
<keyword evidence="7" id="KW-0479">Metal-binding</keyword>
<dbReference type="Gene3D" id="3.90.1150.10">
    <property type="entry name" value="Aspartate Aminotransferase, domain 1"/>
    <property type="match status" value="1"/>
</dbReference>
<feature type="domain" description="Aminotransferase class V" evidence="13">
    <location>
        <begin position="2"/>
        <end position="362"/>
    </location>
</feature>
<dbReference type="PANTHER" id="PTHR11601">
    <property type="entry name" value="CYSTEINE DESULFURYLASE FAMILY MEMBER"/>
    <property type="match status" value="1"/>
</dbReference>
<comment type="caution">
    <text evidence="14">The sequence shown here is derived from an EMBL/GenBank/DDBJ whole genome shotgun (WGS) entry which is preliminary data.</text>
</comment>
<dbReference type="GO" id="GO:0008483">
    <property type="term" value="F:transaminase activity"/>
    <property type="evidence" value="ECO:0007669"/>
    <property type="project" value="UniProtKB-KW"/>
</dbReference>
<evidence type="ECO:0000256" key="9">
    <source>
        <dbReference type="ARBA" id="ARBA00023004"/>
    </source>
</evidence>
<keyword evidence="8" id="KW-0663">Pyridoxal phosphate</keyword>
<evidence type="ECO:0000256" key="11">
    <source>
        <dbReference type="ARBA" id="ARBA00050776"/>
    </source>
</evidence>
<dbReference type="eggNOG" id="COG1104">
    <property type="taxonomic scope" value="Bacteria"/>
</dbReference>
<dbReference type="InterPro" id="IPR015422">
    <property type="entry name" value="PyrdxlP-dep_Trfase_small"/>
</dbReference>
<comment type="similarity">
    <text evidence="3">Belongs to the class-V pyridoxal-phosphate-dependent aminotransferase family. NifS/IscS subfamily.</text>
</comment>
<reference evidence="14 15" key="1">
    <citation type="journal article" date="2014" name="Antonie Van Leeuwenhoek">
        <title>Hyphomonas beringensis sp. nov. and Hyphomonas chukchiensis sp. nov., isolated from surface seawater of the Bering Sea and Chukchi Sea.</title>
        <authorList>
            <person name="Li C."/>
            <person name="Lai Q."/>
            <person name="Li G."/>
            <person name="Dong C."/>
            <person name="Wang J."/>
            <person name="Liao Y."/>
            <person name="Shao Z."/>
        </authorList>
    </citation>
    <scope>NUCLEOTIDE SEQUENCE [LARGE SCALE GENOMIC DNA]</scope>
    <source>
        <strain evidence="14 15">MHS-2</strain>
    </source>
</reference>
<dbReference type="Pfam" id="PF00266">
    <property type="entry name" value="Aminotran_5"/>
    <property type="match status" value="1"/>
</dbReference>
<evidence type="ECO:0000313" key="14">
    <source>
        <dbReference type="EMBL" id="KCZ94518.1"/>
    </source>
</evidence>
<dbReference type="InterPro" id="IPR020578">
    <property type="entry name" value="Aminotrans_V_PyrdxlP_BS"/>
</dbReference>
<evidence type="ECO:0000256" key="12">
    <source>
        <dbReference type="RuleBase" id="RU004504"/>
    </source>
</evidence>
<dbReference type="Gene3D" id="1.10.260.50">
    <property type="match status" value="1"/>
</dbReference>
<dbReference type="GO" id="GO:0046872">
    <property type="term" value="F:metal ion binding"/>
    <property type="evidence" value="ECO:0007669"/>
    <property type="project" value="UniProtKB-KW"/>
</dbReference>
<evidence type="ECO:0000256" key="10">
    <source>
        <dbReference type="ARBA" id="ARBA00023014"/>
    </source>
</evidence>
<keyword evidence="14" id="KW-0032">Aminotransferase</keyword>
<evidence type="ECO:0000256" key="1">
    <source>
        <dbReference type="ARBA" id="ARBA00001933"/>
    </source>
</evidence>
<evidence type="ECO:0000256" key="2">
    <source>
        <dbReference type="ARBA" id="ARBA00003120"/>
    </source>
</evidence>
<comment type="catalytic activity">
    <reaction evidence="11">
        <text>(sulfur carrier)-H + L-cysteine = (sulfur carrier)-SH + L-alanine</text>
        <dbReference type="Rhea" id="RHEA:43892"/>
        <dbReference type="Rhea" id="RHEA-COMP:14737"/>
        <dbReference type="Rhea" id="RHEA-COMP:14739"/>
        <dbReference type="ChEBI" id="CHEBI:29917"/>
        <dbReference type="ChEBI" id="CHEBI:35235"/>
        <dbReference type="ChEBI" id="CHEBI:57972"/>
        <dbReference type="ChEBI" id="CHEBI:64428"/>
        <dbReference type="EC" id="2.8.1.7"/>
    </reaction>
</comment>
<dbReference type="PROSITE" id="PS00595">
    <property type="entry name" value="AA_TRANSFER_CLASS_5"/>
    <property type="match status" value="1"/>
</dbReference>
<evidence type="ECO:0000256" key="5">
    <source>
        <dbReference type="ARBA" id="ARBA00013558"/>
    </source>
</evidence>
<dbReference type="PANTHER" id="PTHR11601:SF34">
    <property type="entry name" value="CYSTEINE DESULFURASE"/>
    <property type="match status" value="1"/>
</dbReference>
<gene>
    <name evidence="14" type="ORF">HJO_04050</name>
</gene>
<dbReference type="Proteomes" id="UP000025171">
    <property type="component" value="Unassembled WGS sequence"/>
</dbReference>
<dbReference type="RefSeq" id="WP_035613772.1">
    <property type="nucleotide sequence ID" value="NZ_ARYK01000001.1"/>
</dbReference>
<organism evidence="14 15">
    <name type="scientific">Hyphomonas johnsonii MHS-2</name>
    <dbReference type="NCBI Taxonomy" id="1280950"/>
    <lineage>
        <taxon>Bacteria</taxon>
        <taxon>Pseudomonadati</taxon>
        <taxon>Pseudomonadota</taxon>
        <taxon>Alphaproteobacteria</taxon>
        <taxon>Hyphomonadales</taxon>
        <taxon>Hyphomonadaceae</taxon>
        <taxon>Hyphomonas</taxon>
    </lineage>
</organism>
<dbReference type="GO" id="GO:0031071">
    <property type="term" value="F:cysteine desulfurase activity"/>
    <property type="evidence" value="ECO:0007669"/>
    <property type="project" value="UniProtKB-EC"/>
</dbReference>
<dbReference type="STRING" id="1280950.HJO_04050"/>
<dbReference type="SUPFAM" id="SSF53383">
    <property type="entry name" value="PLP-dependent transferases"/>
    <property type="match status" value="1"/>
</dbReference>
<dbReference type="Gene3D" id="3.40.640.10">
    <property type="entry name" value="Type I PLP-dependent aspartate aminotransferase-like (Major domain)"/>
    <property type="match status" value="1"/>
</dbReference>